<dbReference type="CDD" id="cd01310">
    <property type="entry name" value="TatD_DNAse"/>
    <property type="match status" value="1"/>
</dbReference>
<reference evidence="3 4" key="1">
    <citation type="journal article" date="2015" name="Nature">
        <title>rRNA introns, odd ribosomes, and small enigmatic genomes across a large radiation of phyla.</title>
        <authorList>
            <person name="Brown C.T."/>
            <person name="Hug L.A."/>
            <person name="Thomas B.C."/>
            <person name="Sharon I."/>
            <person name="Castelle C.J."/>
            <person name="Singh A."/>
            <person name="Wilkins M.J."/>
            <person name="Williams K.H."/>
            <person name="Banfield J.F."/>
        </authorList>
    </citation>
    <scope>NUCLEOTIDE SEQUENCE [LARGE SCALE GENOMIC DNA]</scope>
</reference>
<keyword evidence="1 3" id="KW-0378">Hydrolase</keyword>
<dbReference type="GO" id="GO:0016788">
    <property type="term" value="F:hydrolase activity, acting on ester bonds"/>
    <property type="evidence" value="ECO:0007669"/>
    <property type="project" value="InterPro"/>
</dbReference>
<dbReference type="SUPFAM" id="SSF51556">
    <property type="entry name" value="Metallo-dependent hydrolases"/>
    <property type="match status" value="1"/>
</dbReference>
<dbReference type="Gene3D" id="3.20.20.140">
    <property type="entry name" value="Metal-dependent hydrolases"/>
    <property type="match status" value="1"/>
</dbReference>
<feature type="binding site" evidence="2">
    <location>
        <position position="6"/>
    </location>
    <ligand>
        <name>a divalent metal cation</name>
        <dbReference type="ChEBI" id="CHEBI:60240"/>
        <label>1</label>
    </ligand>
</feature>
<dbReference type="InterPro" id="IPR032466">
    <property type="entry name" value="Metal_Hydrolase"/>
</dbReference>
<evidence type="ECO:0000313" key="3">
    <source>
        <dbReference type="EMBL" id="KKQ25324.1"/>
    </source>
</evidence>
<feature type="binding site" evidence="2">
    <location>
        <position position="237"/>
    </location>
    <ligand>
        <name>a divalent metal cation</name>
        <dbReference type="ChEBI" id="CHEBI:60240"/>
        <label>1</label>
    </ligand>
</feature>
<evidence type="ECO:0000256" key="2">
    <source>
        <dbReference type="PIRSR" id="PIRSR005902-1"/>
    </source>
</evidence>
<feature type="binding site" evidence="2">
    <location>
        <position position="162"/>
    </location>
    <ligand>
        <name>a divalent metal cation</name>
        <dbReference type="ChEBI" id="CHEBI:60240"/>
        <label>2</label>
    </ligand>
</feature>
<dbReference type="GO" id="GO:0005829">
    <property type="term" value="C:cytosol"/>
    <property type="evidence" value="ECO:0007669"/>
    <property type="project" value="TreeGrafter"/>
</dbReference>
<dbReference type="GO" id="GO:0046872">
    <property type="term" value="F:metal ion binding"/>
    <property type="evidence" value="ECO:0007669"/>
    <property type="project" value="UniProtKB-KW"/>
</dbReference>
<dbReference type="PROSITE" id="PS01137">
    <property type="entry name" value="TATD_1"/>
    <property type="match status" value="1"/>
</dbReference>
<protein>
    <submittedName>
        <fullName evidence="3">Hydrolase, TatD family</fullName>
    </submittedName>
</protein>
<organism evidence="3 4">
    <name type="scientific">Candidatus Roizmanbacteria bacterium GW2011_GWC2_37_13</name>
    <dbReference type="NCBI Taxonomy" id="1618486"/>
    <lineage>
        <taxon>Bacteria</taxon>
        <taxon>Candidatus Roizmaniibacteriota</taxon>
    </lineage>
</organism>
<sequence length="293" mass="33718">MLFDTHCHLNFKAFEGRVEEVVRAARDAGVNNIIVPGTDIETSKRAVEIAERFEGVYAAVGIHPHHVYELFLEVRHRVFSSTSPPKGGSPKSLTKKQVSTLLYLLKNPKVVAIGEVGIDKHNYQKTKHQDYKVDEAFVELQKIFLIEQIKLAMKHNKSLILHNREAKKDMLKILSNDELRITDYRSVFHCCEPDEELLQFARDHKMFIGVDGDVVYWKKKQEFIKKVPLEMLVLETDSPYLSPFRKFLPAQAGPNEPKNISFIAEFIAKLLNCQIDELKKQTTENARKLFNLS</sequence>
<dbReference type="AlphaFoldDB" id="A0A0G0IM80"/>
<dbReference type="InterPro" id="IPR018228">
    <property type="entry name" value="DNase_TatD-rel_CS"/>
</dbReference>
<dbReference type="EMBL" id="LBSV01000009">
    <property type="protein sequence ID" value="KKQ25324.1"/>
    <property type="molecule type" value="Genomic_DNA"/>
</dbReference>
<keyword evidence="2" id="KW-0479">Metal-binding</keyword>
<dbReference type="Proteomes" id="UP000034917">
    <property type="component" value="Unassembled WGS sequence"/>
</dbReference>
<dbReference type="PATRIC" id="fig|1618486.3.peg.729"/>
<proteinExistence type="predicted"/>
<feature type="binding site" evidence="2">
    <location>
        <position position="8"/>
    </location>
    <ligand>
        <name>a divalent metal cation</name>
        <dbReference type="ChEBI" id="CHEBI:60240"/>
        <label>1</label>
    </ligand>
</feature>
<evidence type="ECO:0000313" key="4">
    <source>
        <dbReference type="Proteomes" id="UP000034917"/>
    </source>
</evidence>
<gene>
    <name evidence="3" type="ORF">US40_C0009G0030</name>
</gene>
<dbReference type="PIRSF" id="PIRSF005902">
    <property type="entry name" value="DNase_TatD"/>
    <property type="match status" value="1"/>
</dbReference>
<name>A0A0G0IM80_9BACT</name>
<dbReference type="PANTHER" id="PTHR46124">
    <property type="entry name" value="D-AMINOACYL-TRNA DEACYLASE"/>
    <property type="match status" value="1"/>
</dbReference>
<evidence type="ECO:0000256" key="1">
    <source>
        <dbReference type="ARBA" id="ARBA00022801"/>
    </source>
</evidence>
<dbReference type="InterPro" id="IPR001130">
    <property type="entry name" value="TatD-like"/>
</dbReference>
<comment type="caution">
    <text evidence="3">The sequence shown here is derived from an EMBL/GenBank/DDBJ whole genome shotgun (WGS) entry which is preliminary data.</text>
</comment>
<dbReference type="Pfam" id="PF01026">
    <property type="entry name" value="TatD_DNase"/>
    <property type="match status" value="1"/>
</dbReference>
<dbReference type="PANTHER" id="PTHR46124:SF2">
    <property type="entry name" value="D-AMINOACYL-TRNA DEACYLASE"/>
    <property type="match status" value="1"/>
</dbReference>
<feature type="binding site" evidence="2">
    <location>
        <position position="189"/>
    </location>
    <ligand>
        <name>a divalent metal cation</name>
        <dbReference type="ChEBI" id="CHEBI:60240"/>
        <label>2</label>
    </ligand>
</feature>
<feature type="binding site" evidence="2">
    <location>
        <position position="115"/>
    </location>
    <ligand>
        <name>a divalent metal cation</name>
        <dbReference type="ChEBI" id="CHEBI:60240"/>
        <label>1</label>
    </ligand>
</feature>
<accession>A0A0G0IM80</accession>